<dbReference type="InterPro" id="IPR006311">
    <property type="entry name" value="TAT_signal"/>
</dbReference>
<dbReference type="PROSITE" id="PS51318">
    <property type="entry name" value="TAT"/>
    <property type="match status" value="1"/>
</dbReference>
<evidence type="ECO:0000313" key="3">
    <source>
        <dbReference type="Proteomes" id="UP001501237"/>
    </source>
</evidence>
<dbReference type="InterPro" id="IPR051781">
    <property type="entry name" value="Metallo-dep_Hydrolase"/>
</dbReference>
<dbReference type="Gene3D" id="3.40.50.10910">
    <property type="entry name" value="Amidohydrolase"/>
    <property type="match status" value="1"/>
</dbReference>
<sequence length="401" mass="40957">MAMCINESTRREFFKNAAVIGAAAAGVQAVAASGAAHAAPRSAAAAGSGEKVALTNVRVFDGRVLSAPRTVVIDNGLIGISAFGARTVDCGGAALLPGLIDSHIHVQNEGTLEQLASFGVTTGLDMACFPPSVFQGLRGLPGLTDIRSAGTPAVAPGSPQSRIPTFPPSGVVTGPEQAHQFVTDRIAEGSDYIKLIVDSPGLDQATLTAITRKAHAFGRLVMAHAVTNATIGTALTANVDMIHHVPLDAAVTAAIAGRYAGSGTIAVPTLTMMEGFAGLGIPGYSYANARDGVATLRQAGVRILAGTDSNHTPGIPVQPAFGSSLHHELELLVGAGLSTAEALRSATCLPARSFGLRDRGAIRPGYRADLVLVDGDPLADIRATRAIQRVWVGGAEYPPAS</sequence>
<keyword evidence="3" id="KW-1185">Reference proteome</keyword>
<dbReference type="InterPro" id="IPR006680">
    <property type="entry name" value="Amidohydro-rel"/>
</dbReference>
<evidence type="ECO:0000313" key="2">
    <source>
        <dbReference type="EMBL" id="GAA3226462.1"/>
    </source>
</evidence>
<dbReference type="InterPro" id="IPR032466">
    <property type="entry name" value="Metal_Hydrolase"/>
</dbReference>
<dbReference type="Pfam" id="PF01979">
    <property type="entry name" value="Amidohydro_1"/>
    <property type="match status" value="1"/>
</dbReference>
<proteinExistence type="predicted"/>
<reference evidence="3" key="1">
    <citation type="journal article" date="2019" name="Int. J. Syst. Evol. Microbiol.">
        <title>The Global Catalogue of Microorganisms (GCM) 10K type strain sequencing project: providing services to taxonomists for standard genome sequencing and annotation.</title>
        <authorList>
            <consortium name="The Broad Institute Genomics Platform"/>
            <consortium name="The Broad Institute Genome Sequencing Center for Infectious Disease"/>
            <person name="Wu L."/>
            <person name="Ma J."/>
        </authorList>
    </citation>
    <scope>NUCLEOTIDE SEQUENCE [LARGE SCALE GENOMIC DNA]</scope>
    <source>
        <strain evidence="3">JCM 9377</strain>
    </source>
</reference>
<protein>
    <submittedName>
        <fullName evidence="2">Amidohydrolase family protein</fullName>
    </submittedName>
</protein>
<feature type="domain" description="Amidohydrolase-related" evidence="1">
    <location>
        <begin position="202"/>
        <end position="394"/>
    </location>
</feature>
<accession>A0ABP6QJH1</accession>
<dbReference type="PANTHER" id="PTHR43135:SF3">
    <property type="entry name" value="ALPHA-D-RIBOSE 1-METHYLPHOSPHONATE 5-TRIPHOSPHATE DIPHOSPHATASE"/>
    <property type="match status" value="1"/>
</dbReference>
<comment type="caution">
    <text evidence="2">The sequence shown here is derived from an EMBL/GenBank/DDBJ whole genome shotgun (WGS) entry which is preliminary data.</text>
</comment>
<dbReference type="EMBL" id="BAAAUV010000016">
    <property type="protein sequence ID" value="GAA3226462.1"/>
    <property type="molecule type" value="Genomic_DNA"/>
</dbReference>
<organism evidence="2 3">
    <name type="scientific">Actinocorallia longicatena</name>
    <dbReference type="NCBI Taxonomy" id="111803"/>
    <lineage>
        <taxon>Bacteria</taxon>
        <taxon>Bacillati</taxon>
        <taxon>Actinomycetota</taxon>
        <taxon>Actinomycetes</taxon>
        <taxon>Streptosporangiales</taxon>
        <taxon>Thermomonosporaceae</taxon>
        <taxon>Actinocorallia</taxon>
    </lineage>
</organism>
<dbReference type="PANTHER" id="PTHR43135">
    <property type="entry name" value="ALPHA-D-RIBOSE 1-METHYLPHOSPHONATE 5-TRIPHOSPHATE DIPHOSPHATASE"/>
    <property type="match status" value="1"/>
</dbReference>
<dbReference type="SUPFAM" id="SSF51556">
    <property type="entry name" value="Metallo-dependent hydrolases"/>
    <property type="match status" value="1"/>
</dbReference>
<gene>
    <name evidence="2" type="ORF">GCM10010468_54740</name>
</gene>
<dbReference type="Gene3D" id="3.30.110.90">
    <property type="entry name" value="Amidohydrolase"/>
    <property type="match status" value="1"/>
</dbReference>
<evidence type="ECO:0000259" key="1">
    <source>
        <dbReference type="Pfam" id="PF01979"/>
    </source>
</evidence>
<dbReference type="Gene3D" id="2.30.40.10">
    <property type="entry name" value="Urease, subunit C, domain 1"/>
    <property type="match status" value="1"/>
</dbReference>
<name>A0ABP6QJH1_9ACTN</name>
<dbReference type="SUPFAM" id="SSF51338">
    <property type="entry name" value="Composite domain of metallo-dependent hydrolases"/>
    <property type="match status" value="1"/>
</dbReference>
<dbReference type="Gene3D" id="1.20.58.520">
    <property type="entry name" value="Amidohydrolase"/>
    <property type="match status" value="1"/>
</dbReference>
<dbReference type="Proteomes" id="UP001501237">
    <property type="component" value="Unassembled WGS sequence"/>
</dbReference>
<dbReference type="InterPro" id="IPR011059">
    <property type="entry name" value="Metal-dep_hydrolase_composite"/>
</dbReference>